<organism evidence="2 3">
    <name type="scientific">Lactarius akahatsu</name>
    <dbReference type="NCBI Taxonomy" id="416441"/>
    <lineage>
        <taxon>Eukaryota</taxon>
        <taxon>Fungi</taxon>
        <taxon>Dikarya</taxon>
        <taxon>Basidiomycota</taxon>
        <taxon>Agaricomycotina</taxon>
        <taxon>Agaricomycetes</taxon>
        <taxon>Russulales</taxon>
        <taxon>Russulaceae</taxon>
        <taxon>Lactarius</taxon>
    </lineage>
</organism>
<keyword evidence="3" id="KW-1185">Reference proteome</keyword>
<dbReference type="AlphaFoldDB" id="A0AAD4L6J0"/>
<feature type="region of interest" description="Disordered" evidence="1">
    <location>
        <begin position="165"/>
        <end position="185"/>
    </location>
</feature>
<proteinExistence type="predicted"/>
<sequence>MMEARYDVGSSVPLQSVENARDGTLYKIPGKLTERERLMLQTTQADEERGAVRDIKCRICPEREFGGWATFRRHCNSCEKHPSALKFCSKCGDYFGRPDSEDRHKGKKYQGACLSTSQDEAKQKKQKVERLLEAFEARLKHCLRTGEDIRPLFSDVVTKKLTNTSKKASKREETWVEGNSWADGL</sequence>
<evidence type="ECO:0000313" key="3">
    <source>
        <dbReference type="Proteomes" id="UP001201163"/>
    </source>
</evidence>
<accession>A0AAD4L6J0</accession>
<name>A0AAD4L6J0_9AGAM</name>
<evidence type="ECO:0000313" key="2">
    <source>
        <dbReference type="EMBL" id="KAH8978771.1"/>
    </source>
</evidence>
<protein>
    <submittedName>
        <fullName evidence="2">Uncharacterized protein</fullName>
    </submittedName>
</protein>
<dbReference type="Proteomes" id="UP001201163">
    <property type="component" value="Unassembled WGS sequence"/>
</dbReference>
<comment type="caution">
    <text evidence="2">The sequence shown here is derived from an EMBL/GenBank/DDBJ whole genome shotgun (WGS) entry which is preliminary data.</text>
</comment>
<gene>
    <name evidence="2" type="ORF">EDB92DRAFT_528558</name>
</gene>
<evidence type="ECO:0000256" key="1">
    <source>
        <dbReference type="SAM" id="MobiDB-lite"/>
    </source>
</evidence>
<reference evidence="2" key="1">
    <citation type="submission" date="2022-01" db="EMBL/GenBank/DDBJ databases">
        <title>Comparative genomics reveals a dynamic genome evolution in the ectomycorrhizal milk-cap (Lactarius) mushrooms.</title>
        <authorList>
            <consortium name="DOE Joint Genome Institute"/>
            <person name="Lebreton A."/>
            <person name="Tang N."/>
            <person name="Kuo A."/>
            <person name="LaButti K."/>
            <person name="Drula E."/>
            <person name="Barry K."/>
            <person name="Clum A."/>
            <person name="Lipzen A."/>
            <person name="Mousain D."/>
            <person name="Ng V."/>
            <person name="Wang R."/>
            <person name="Wang X."/>
            <person name="Dai Y."/>
            <person name="Henrissat B."/>
            <person name="Grigoriev I.V."/>
            <person name="Guerin-Laguette A."/>
            <person name="Yu F."/>
            <person name="Martin F.M."/>
        </authorList>
    </citation>
    <scope>NUCLEOTIDE SEQUENCE</scope>
    <source>
        <strain evidence="2">QP</strain>
    </source>
</reference>
<dbReference type="EMBL" id="JAKELL010000205">
    <property type="protein sequence ID" value="KAH8978771.1"/>
    <property type="molecule type" value="Genomic_DNA"/>
</dbReference>